<dbReference type="PANTHER" id="PTHR46238:SF8">
    <property type="entry name" value="ENDONUCLEASE_EXONUCLEASE_PHOSPHATASE DOMAIN-CONTAINING PROTEIN"/>
    <property type="match status" value="1"/>
</dbReference>
<proteinExistence type="predicted"/>
<dbReference type="OrthoDB" id="1328154at2759"/>
<dbReference type="EMBL" id="JACXVP010000010">
    <property type="protein sequence ID" value="KAG5580665.1"/>
    <property type="molecule type" value="Genomic_DNA"/>
</dbReference>
<protein>
    <submittedName>
        <fullName evidence="1">Uncharacterized protein</fullName>
    </submittedName>
</protein>
<accession>A0A9J5WXS8</accession>
<keyword evidence="2" id="KW-1185">Reference proteome</keyword>
<dbReference type="Proteomes" id="UP000824120">
    <property type="component" value="Chromosome 10"/>
</dbReference>
<name>A0A9J5WXS8_SOLCO</name>
<gene>
    <name evidence="1" type="ORF">H5410_051292</name>
</gene>
<reference evidence="1 2" key="1">
    <citation type="submission" date="2020-09" db="EMBL/GenBank/DDBJ databases">
        <title>De no assembly of potato wild relative species, Solanum commersonii.</title>
        <authorList>
            <person name="Cho K."/>
        </authorList>
    </citation>
    <scope>NUCLEOTIDE SEQUENCE [LARGE SCALE GENOMIC DNA]</scope>
    <source>
        <strain evidence="1">LZ3.2</strain>
        <tissue evidence="1">Leaf</tissue>
    </source>
</reference>
<evidence type="ECO:0000313" key="1">
    <source>
        <dbReference type="EMBL" id="KAG5580665.1"/>
    </source>
</evidence>
<evidence type="ECO:0000313" key="2">
    <source>
        <dbReference type="Proteomes" id="UP000824120"/>
    </source>
</evidence>
<dbReference type="AlphaFoldDB" id="A0A9J5WXS8"/>
<dbReference type="PANTHER" id="PTHR46238">
    <property type="entry name" value="REVERSE TRANSCRIPTASE DOMAIN-CONTAINING PROTEIN"/>
    <property type="match status" value="1"/>
</dbReference>
<sequence length="263" mass="30257">MRAKGIEEEAVDLTVAFHPDLIDDYMMARIFGMTELQLRFGGHPITDEEMETLADRYLLTDSVSFLCRTGPTFLEPLDDYEAMVDEEKDADVVDEEANALMYAKRYCYTHDFVGMLGSIVEVVHVRKHMQVVVQLDRPLEGYVEVVKLEVLEPRNAKPIINYYSNVAKLKQTHIGLKDFPIFRTRDVDARLDSQIIPKKGSFKYMGLVIQDNKEIDEDVTHHNGTGWMKERLTFGILCDKNMPPKLHHKFLVILGYSISENIL</sequence>
<organism evidence="1 2">
    <name type="scientific">Solanum commersonii</name>
    <name type="common">Commerson's wild potato</name>
    <name type="synonym">Commerson's nightshade</name>
    <dbReference type="NCBI Taxonomy" id="4109"/>
    <lineage>
        <taxon>Eukaryota</taxon>
        <taxon>Viridiplantae</taxon>
        <taxon>Streptophyta</taxon>
        <taxon>Embryophyta</taxon>
        <taxon>Tracheophyta</taxon>
        <taxon>Spermatophyta</taxon>
        <taxon>Magnoliopsida</taxon>
        <taxon>eudicotyledons</taxon>
        <taxon>Gunneridae</taxon>
        <taxon>Pentapetalae</taxon>
        <taxon>asterids</taxon>
        <taxon>lamiids</taxon>
        <taxon>Solanales</taxon>
        <taxon>Solanaceae</taxon>
        <taxon>Solanoideae</taxon>
        <taxon>Solaneae</taxon>
        <taxon>Solanum</taxon>
    </lineage>
</organism>
<comment type="caution">
    <text evidence="1">The sequence shown here is derived from an EMBL/GenBank/DDBJ whole genome shotgun (WGS) entry which is preliminary data.</text>
</comment>